<name>D6GUR1_PARA5</name>
<keyword evidence="4" id="KW-0472">Membrane</keyword>
<dbReference type="InterPro" id="IPR036013">
    <property type="entry name" value="Band_7/SPFH_dom_sf"/>
</dbReference>
<feature type="transmembrane region" description="Helical" evidence="4">
    <location>
        <begin position="12"/>
        <end position="29"/>
    </location>
</feature>
<feature type="domain" description="Band 7" evidence="5">
    <location>
        <begin position="51"/>
        <end position="209"/>
    </location>
</feature>
<comment type="similarity">
    <text evidence="2">Belongs to the band 7/mec-2 family.</text>
</comment>
<dbReference type="InterPro" id="IPR001107">
    <property type="entry name" value="Band_7"/>
</dbReference>
<feature type="region of interest" description="Disordered" evidence="3">
    <location>
        <begin position="289"/>
        <end position="314"/>
    </location>
</feature>
<evidence type="ECO:0000256" key="1">
    <source>
        <dbReference type="ARBA" id="ARBA00004167"/>
    </source>
</evidence>
<dbReference type="GO" id="GO:0005886">
    <property type="term" value="C:plasma membrane"/>
    <property type="evidence" value="ECO:0007669"/>
    <property type="project" value="InterPro"/>
</dbReference>
<dbReference type="Pfam" id="PF01145">
    <property type="entry name" value="Band_7"/>
    <property type="match status" value="1"/>
</dbReference>
<dbReference type="Gene3D" id="3.30.479.30">
    <property type="entry name" value="Band 7 domain"/>
    <property type="match status" value="1"/>
</dbReference>
<accession>D6GUR1</accession>
<dbReference type="PRINTS" id="PR00721">
    <property type="entry name" value="STOMATIN"/>
</dbReference>
<dbReference type="GO" id="GO:0098552">
    <property type="term" value="C:side of membrane"/>
    <property type="evidence" value="ECO:0007669"/>
    <property type="project" value="UniProtKB-ARBA"/>
</dbReference>
<dbReference type="EMBL" id="GG745547">
    <property type="protein sequence ID" value="EFD93051.1"/>
    <property type="molecule type" value="Genomic_DNA"/>
</dbReference>
<comment type="subcellular location">
    <subcellularLocation>
        <location evidence="1">Membrane</location>
        <topology evidence="1">Single-pass membrane protein</topology>
    </subcellularLocation>
</comment>
<dbReference type="FunFam" id="3.30.479.30:FF:000004">
    <property type="entry name" value="Putative membrane protease family, stomatin"/>
    <property type="match status" value="1"/>
</dbReference>
<dbReference type="SUPFAM" id="SSF117892">
    <property type="entry name" value="Band 7/SPFH domain"/>
    <property type="match status" value="1"/>
</dbReference>
<gene>
    <name evidence="6" type="ORF">BJBARM5_0207</name>
</gene>
<dbReference type="CDD" id="cd13775">
    <property type="entry name" value="SPFH_eoslipins_u3"/>
    <property type="match status" value="1"/>
</dbReference>
<dbReference type="Proteomes" id="UP000009376">
    <property type="component" value="Unassembled WGS sequence"/>
</dbReference>
<dbReference type="InterPro" id="IPR001972">
    <property type="entry name" value="Stomatin_HflK_fam"/>
</dbReference>
<dbReference type="InterPro" id="IPR043202">
    <property type="entry name" value="Band-7_stomatin-like"/>
</dbReference>
<evidence type="ECO:0000256" key="4">
    <source>
        <dbReference type="SAM" id="Phobius"/>
    </source>
</evidence>
<keyword evidence="4" id="KW-0812">Transmembrane</keyword>
<reference evidence="6 7" key="1">
    <citation type="journal article" date="2010" name="Proc. Natl. Acad. Sci. U.S.A.">
        <title>Enigmatic, ultrasmall, uncultivated Archaea.</title>
        <authorList>
            <person name="Baker B.J."/>
            <person name="Comolli L.R."/>
            <person name="Dick G.J."/>
            <person name="Hauser L.J."/>
            <person name="Hyatt D."/>
            <person name="Dill B.D."/>
            <person name="Land M.L."/>
            <person name="Verberkmoes N.C."/>
            <person name="Hettich R.L."/>
            <person name="Banfield J.F."/>
        </authorList>
    </citation>
    <scope>NUCLEOTIDE SEQUENCE [LARGE SCALE GENOMIC DNA]</scope>
</reference>
<dbReference type="SMART" id="SM00244">
    <property type="entry name" value="PHB"/>
    <property type="match status" value="1"/>
</dbReference>
<proteinExistence type="inferred from homology"/>
<dbReference type="PANTHER" id="PTHR10264:SF19">
    <property type="entry name" value="AT06885P-RELATED"/>
    <property type="match status" value="1"/>
</dbReference>
<dbReference type="AlphaFoldDB" id="D6GUR1"/>
<feature type="transmembrane region" description="Helical" evidence="4">
    <location>
        <begin position="67"/>
        <end position="85"/>
    </location>
</feature>
<feature type="compositionally biased region" description="Basic and acidic residues" evidence="3">
    <location>
        <begin position="299"/>
        <end position="314"/>
    </location>
</feature>
<evidence type="ECO:0000259" key="5">
    <source>
        <dbReference type="SMART" id="SM00244"/>
    </source>
</evidence>
<evidence type="ECO:0000256" key="3">
    <source>
        <dbReference type="SAM" id="MobiDB-lite"/>
    </source>
</evidence>
<feature type="transmembrane region" description="Helical" evidence="4">
    <location>
        <begin position="35"/>
        <end position="55"/>
    </location>
</feature>
<sequence>MAQQIKNFNGDAIGIVFVIVIPVVIGYLFSIVNLIYGIAFGVILFLIFLVAALRIVNQWNRKAVLSFGKYVGIMGPGIHIIIPFIQTTPITLDLRVMNTVFKAEKTLTKDNVPVDVDALLFWKVINSESAVLNVQFYRDSVQLAAQTALRDIIGKAELSEMLAGRDVIGRDVKNLIVERVSDWGIETISVEIRDVSIPPDLQDAMARVAVAEREKQARVKLAESESLAADKMIEASEKYKKDLFAMQLRSLNMMYEISLNGKNLMVFVPTDSKGFSIPTPVGVEGIKELFSKSNPKNVPGDKTKKPKNEEKEED</sequence>
<dbReference type="PANTHER" id="PTHR10264">
    <property type="entry name" value="BAND 7 PROTEIN-RELATED"/>
    <property type="match status" value="1"/>
</dbReference>
<keyword evidence="4" id="KW-1133">Transmembrane helix</keyword>
<dbReference type="Gene3D" id="6.10.250.2090">
    <property type="match status" value="1"/>
</dbReference>
<evidence type="ECO:0000256" key="2">
    <source>
        <dbReference type="ARBA" id="ARBA00008164"/>
    </source>
</evidence>
<organism evidence="6 7">
    <name type="scientific">Candidatus Parvarchaeum acidophilus ARMAN-5</name>
    <dbReference type="NCBI Taxonomy" id="662762"/>
    <lineage>
        <taxon>Archaea</taxon>
        <taxon>Candidatus Parvarchaeota</taxon>
        <taxon>Candidatus Parvarchaeum</taxon>
    </lineage>
</organism>
<evidence type="ECO:0000313" key="6">
    <source>
        <dbReference type="EMBL" id="EFD93051.1"/>
    </source>
</evidence>
<protein>
    <submittedName>
        <fullName evidence="6">Band 7 protein</fullName>
    </submittedName>
</protein>
<evidence type="ECO:0000313" key="7">
    <source>
        <dbReference type="Proteomes" id="UP000009376"/>
    </source>
</evidence>